<feature type="region of interest" description="Disordered" evidence="1">
    <location>
        <begin position="131"/>
        <end position="161"/>
    </location>
</feature>
<organism evidence="2">
    <name type="scientific">uncultured Caudovirales phage</name>
    <dbReference type="NCBI Taxonomy" id="2100421"/>
    <lineage>
        <taxon>Viruses</taxon>
        <taxon>Duplodnaviria</taxon>
        <taxon>Heunggongvirae</taxon>
        <taxon>Uroviricota</taxon>
        <taxon>Caudoviricetes</taxon>
        <taxon>Peduoviridae</taxon>
        <taxon>Maltschvirus</taxon>
        <taxon>Maltschvirus maltsch</taxon>
    </lineage>
</organism>
<dbReference type="Pfam" id="PF05037">
    <property type="entry name" value="DUF669"/>
    <property type="match status" value="1"/>
</dbReference>
<dbReference type="EMBL" id="LR797418">
    <property type="protein sequence ID" value="CAB4214922.1"/>
    <property type="molecule type" value="Genomic_DNA"/>
</dbReference>
<evidence type="ECO:0008006" key="4">
    <source>
        <dbReference type="Google" id="ProtNLM"/>
    </source>
</evidence>
<feature type="compositionally biased region" description="Low complexity" evidence="1">
    <location>
        <begin position="133"/>
        <end position="144"/>
    </location>
</feature>
<proteinExistence type="predicted"/>
<gene>
    <name evidence="2" type="ORF">UFOVP1469_17</name>
    <name evidence="3" type="ORF">UFOVP1556_34</name>
</gene>
<sequence>MASLNFNAAEVEPQQTFDALPAGRYEVIITDSEMKETKAGTGEYLMLTFEVVGDTKHTGRKLWTRLNLVNKNATAVQIAERELSAICHCVGILSPSDSEELHNAPLVVDVVQELNPSSGQMTNRIKGYSQVSAPAPKAKPAAPAGFATGKVPGATPWSARK</sequence>
<evidence type="ECO:0000256" key="1">
    <source>
        <dbReference type="SAM" id="MobiDB-lite"/>
    </source>
</evidence>
<dbReference type="InterPro" id="IPR007731">
    <property type="entry name" value="DUF669"/>
</dbReference>
<accession>A0A6J5SKZ0</accession>
<reference evidence="2" key="1">
    <citation type="submission" date="2020-05" db="EMBL/GenBank/DDBJ databases">
        <authorList>
            <person name="Chiriac C."/>
            <person name="Salcher M."/>
            <person name="Ghai R."/>
            <person name="Kavagutti S V."/>
        </authorList>
    </citation>
    <scope>NUCLEOTIDE SEQUENCE</scope>
</reference>
<name>A0A6J5SKZ0_9CAUD</name>
<evidence type="ECO:0000313" key="2">
    <source>
        <dbReference type="EMBL" id="CAB4214922.1"/>
    </source>
</evidence>
<evidence type="ECO:0000313" key="3">
    <source>
        <dbReference type="EMBL" id="CAB5229326.1"/>
    </source>
</evidence>
<protein>
    <recommendedName>
        <fullName evidence="4">DUF669 domain-containing protein</fullName>
    </recommendedName>
</protein>
<dbReference type="EMBL" id="LR798400">
    <property type="protein sequence ID" value="CAB5229326.1"/>
    <property type="molecule type" value="Genomic_DNA"/>
</dbReference>